<dbReference type="Pfam" id="PF08546">
    <property type="entry name" value="ApbA_C"/>
    <property type="match status" value="1"/>
</dbReference>
<dbReference type="PATRIC" id="fig|665004.4.peg.1491"/>
<dbReference type="Gene3D" id="3.40.50.720">
    <property type="entry name" value="NAD(P)-binding Rossmann-like Domain"/>
    <property type="match status" value="1"/>
</dbReference>
<keyword evidence="8" id="KW-1185">Reference proteome</keyword>
<dbReference type="InterPro" id="IPR013332">
    <property type="entry name" value="KPR_N"/>
</dbReference>
<organism evidence="7 8">
    <name type="scientific">Thermobifida cellulosilytica TB100</name>
    <dbReference type="NCBI Taxonomy" id="665004"/>
    <lineage>
        <taxon>Bacteria</taxon>
        <taxon>Bacillati</taxon>
        <taxon>Actinomycetota</taxon>
        <taxon>Actinomycetes</taxon>
        <taxon>Streptosporangiales</taxon>
        <taxon>Nocardiopsidaceae</taxon>
        <taxon>Thermobifida</taxon>
    </lineage>
</organism>
<dbReference type="GO" id="GO:0008677">
    <property type="term" value="F:2-dehydropantoate 2-reductase activity"/>
    <property type="evidence" value="ECO:0007669"/>
    <property type="project" value="UniProtKB-EC"/>
</dbReference>
<dbReference type="Proteomes" id="UP000074382">
    <property type="component" value="Unassembled WGS sequence"/>
</dbReference>
<evidence type="ECO:0000256" key="3">
    <source>
        <dbReference type="ARBA" id="ARBA00023002"/>
    </source>
</evidence>
<dbReference type="InterPro" id="IPR008927">
    <property type="entry name" value="6-PGluconate_DH-like_C_sf"/>
</dbReference>
<keyword evidence="4" id="KW-0566">Pantothenate biosynthesis</keyword>
<dbReference type="InterPro" id="IPR036291">
    <property type="entry name" value="NAD(P)-bd_dom_sf"/>
</dbReference>
<dbReference type="UniPathway" id="UPA00028">
    <property type="reaction ID" value="UER00004"/>
</dbReference>
<name>A0A147KIC8_THECS</name>
<evidence type="ECO:0000313" key="7">
    <source>
        <dbReference type="EMBL" id="KUP97040.1"/>
    </source>
</evidence>
<dbReference type="GO" id="GO:0005737">
    <property type="term" value="C:cytoplasm"/>
    <property type="evidence" value="ECO:0007669"/>
    <property type="project" value="TreeGrafter"/>
</dbReference>
<dbReference type="GO" id="GO:0015940">
    <property type="term" value="P:pantothenate biosynthetic process"/>
    <property type="evidence" value="ECO:0007669"/>
    <property type="project" value="UniProtKB-UniPathway"/>
</dbReference>
<proteinExistence type="inferred from homology"/>
<dbReference type="InterPro" id="IPR013328">
    <property type="entry name" value="6PGD_dom2"/>
</dbReference>
<gene>
    <name evidence="7" type="ORF">AC529_09030</name>
</gene>
<feature type="domain" description="Ketopantoate reductase N-terminal" evidence="5">
    <location>
        <begin position="14"/>
        <end position="154"/>
    </location>
</feature>
<dbReference type="NCBIfam" id="NF005091">
    <property type="entry name" value="PRK06522.2-2"/>
    <property type="match status" value="1"/>
</dbReference>
<dbReference type="EC" id="1.1.1.169" evidence="4"/>
<reference evidence="8" key="1">
    <citation type="journal article" date="2017" name="Acta Aliment.">
        <title>Plant polysaccharide degrading enzyme system of Thermpbifida cellulosilytica TB100 revealed by de novo genome project data.</title>
        <authorList>
            <person name="Toth A."/>
            <person name="Baka E."/>
            <person name="Luzics S."/>
            <person name="Bata-Vidacs I."/>
            <person name="Nagy I."/>
            <person name="Balint B."/>
            <person name="Herceg R."/>
            <person name="Olasz F."/>
            <person name="Wilk T."/>
            <person name="Nagy T."/>
            <person name="Kriszt B."/>
            <person name="Nagy I."/>
            <person name="Kukolya J."/>
        </authorList>
    </citation>
    <scope>NUCLEOTIDE SEQUENCE [LARGE SCALE GENOMIC DNA]</scope>
    <source>
        <strain evidence="8">TB100</strain>
    </source>
</reference>
<dbReference type="InterPro" id="IPR013752">
    <property type="entry name" value="KPA_reductase"/>
</dbReference>
<sequence>MRAAPPSGRTQQHVAVLGAGAIGTLLAEAAYEAGHRVTLCVRRAPDVLTVERDGRHRRLRLPAITTPSMVSAPVDWLLLAVRAHDTPRTLTWIRRLTGFSTRVVVLQNGVDHHERVGPLLAMGELLPALVYLSAERLGPGHVRHRWGRRIVVPAGEAGAALAELLAGTEVEVACEKDFTTAAWRKLLIGLAAGPLTALTLRRVGVLHHPDVRELARGMLTEAVTVGRAEGARLAADDVEQTLDFFTAMHPHGGTPMLRDRLAGRAVEHDLLPGAVVRAADRHGIPVPLNRTVLTLLRALDPGGTAGLQPVVPAGIG</sequence>
<dbReference type="EMBL" id="LGEM01000045">
    <property type="protein sequence ID" value="KUP97040.1"/>
    <property type="molecule type" value="Genomic_DNA"/>
</dbReference>
<accession>A0A147KIC8</accession>
<comment type="caution">
    <text evidence="7">The sequence shown here is derived from an EMBL/GenBank/DDBJ whole genome shotgun (WGS) entry which is preliminary data.</text>
</comment>
<dbReference type="Pfam" id="PF02558">
    <property type="entry name" value="ApbA"/>
    <property type="match status" value="1"/>
</dbReference>
<protein>
    <recommendedName>
        <fullName evidence="4">2-dehydropantoate 2-reductase</fullName>
        <ecNumber evidence="4">1.1.1.169</ecNumber>
    </recommendedName>
    <alternativeName>
        <fullName evidence="4">Ketopantoate reductase</fullName>
    </alternativeName>
</protein>
<evidence type="ECO:0000259" key="6">
    <source>
        <dbReference type="Pfam" id="PF08546"/>
    </source>
</evidence>
<dbReference type="STRING" id="665004.AC529_09030"/>
<dbReference type="SUPFAM" id="SSF48179">
    <property type="entry name" value="6-phosphogluconate dehydrogenase C-terminal domain-like"/>
    <property type="match status" value="1"/>
</dbReference>
<comment type="similarity">
    <text evidence="1 4">Belongs to the ketopantoate reductase family.</text>
</comment>
<keyword evidence="3 4" id="KW-0560">Oxidoreductase</keyword>
<evidence type="ECO:0000256" key="1">
    <source>
        <dbReference type="ARBA" id="ARBA00007870"/>
    </source>
</evidence>
<dbReference type="OrthoDB" id="8555723at2"/>
<comment type="pathway">
    <text evidence="4">Cofactor biosynthesis; (R)-pantothenate biosynthesis; (R)-pantoate from 3-methyl-2-oxobutanoate: step 2/2.</text>
</comment>
<dbReference type="SUPFAM" id="SSF51735">
    <property type="entry name" value="NAD(P)-binding Rossmann-fold domains"/>
    <property type="match status" value="1"/>
</dbReference>
<dbReference type="InterPro" id="IPR051402">
    <property type="entry name" value="KPR-Related"/>
</dbReference>
<feature type="domain" description="Ketopantoate reductase C-terminal" evidence="6">
    <location>
        <begin position="177"/>
        <end position="299"/>
    </location>
</feature>
<dbReference type="FunFam" id="1.10.1040.10:FF:000017">
    <property type="entry name" value="2-dehydropantoate 2-reductase"/>
    <property type="match status" value="1"/>
</dbReference>
<dbReference type="Gene3D" id="1.10.1040.10">
    <property type="entry name" value="N-(1-d-carboxylethyl)-l-norvaline Dehydrogenase, domain 2"/>
    <property type="match status" value="1"/>
</dbReference>
<evidence type="ECO:0000256" key="4">
    <source>
        <dbReference type="RuleBase" id="RU362068"/>
    </source>
</evidence>
<dbReference type="NCBIfam" id="TIGR00745">
    <property type="entry name" value="apbA_panE"/>
    <property type="match status" value="1"/>
</dbReference>
<comment type="function">
    <text evidence="4">Catalyzes the NADPH-dependent reduction of ketopantoate into pantoic acid.</text>
</comment>
<dbReference type="PANTHER" id="PTHR21708">
    <property type="entry name" value="PROBABLE 2-DEHYDROPANTOATE 2-REDUCTASE"/>
    <property type="match status" value="1"/>
</dbReference>
<evidence type="ECO:0000259" key="5">
    <source>
        <dbReference type="Pfam" id="PF02558"/>
    </source>
</evidence>
<dbReference type="InterPro" id="IPR003710">
    <property type="entry name" value="ApbA"/>
</dbReference>
<comment type="catalytic activity">
    <reaction evidence="4">
        <text>(R)-pantoate + NADP(+) = 2-dehydropantoate + NADPH + H(+)</text>
        <dbReference type="Rhea" id="RHEA:16233"/>
        <dbReference type="ChEBI" id="CHEBI:11561"/>
        <dbReference type="ChEBI" id="CHEBI:15378"/>
        <dbReference type="ChEBI" id="CHEBI:15980"/>
        <dbReference type="ChEBI" id="CHEBI:57783"/>
        <dbReference type="ChEBI" id="CHEBI:58349"/>
        <dbReference type="EC" id="1.1.1.169"/>
    </reaction>
</comment>
<evidence type="ECO:0000256" key="2">
    <source>
        <dbReference type="ARBA" id="ARBA00022857"/>
    </source>
</evidence>
<evidence type="ECO:0000313" key="8">
    <source>
        <dbReference type="Proteomes" id="UP000074382"/>
    </source>
</evidence>
<keyword evidence="2 4" id="KW-0521">NADP</keyword>
<dbReference type="PANTHER" id="PTHR21708:SF26">
    <property type="entry name" value="2-DEHYDROPANTOATE 2-REDUCTASE"/>
    <property type="match status" value="1"/>
</dbReference>
<dbReference type="AlphaFoldDB" id="A0A147KIC8"/>